<proteinExistence type="inferred from homology"/>
<evidence type="ECO:0000256" key="5">
    <source>
        <dbReference type="ARBA" id="ARBA00022490"/>
    </source>
</evidence>
<evidence type="ECO:0000256" key="1">
    <source>
        <dbReference type="ARBA" id="ARBA00002074"/>
    </source>
</evidence>
<feature type="domain" description="Disease resistance protein winged helix" evidence="17">
    <location>
        <begin position="779"/>
        <end position="849"/>
    </location>
</feature>
<organism evidence="18 19">
    <name type="scientific">Datura stramonium</name>
    <name type="common">Jimsonweed</name>
    <name type="synonym">Common thornapple</name>
    <dbReference type="NCBI Taxonomy" id="4076"/>
    <lineage>
        <taxon>Eukaryota</taxon>
        <taxon>Viridiplantae</taxon>
        <taxon>Streptophyta</taxon>
        <taxon>Embryophyta</taxon>
        <taxon>Tracheophyta</taxon>
        <taxon>Spermatophyta</taxon>
        <taxon>Magnoliopsida</taxon>
        <taxon>eudicotyledons</taxon>
        <taxon>Gunneridae</taxon>
        <taxon>Pentapetalae</taxon>
        <taxon>asterids</taxon>
        <taxon>lamiids</taxon>
        <taxon>Solanales</taxon>
        <taxon>Solanaceae</taxon>
        <taxon>Solanoideae</taxon>
        <taxon>Datureae</taxon>
        <taxon>Datura</taxon>
    </lineage>
</organism>
<evidence type="ECO:0000256" key="7">
    <source>
        <dbReference type="ARBA" id="ARBA00022667"/>
    </source>
</evidence>
<keyword evidence="10" id="KW-0611">Plant defense</keyword>
<dbReference type="SUPFAM" id="SSF52540">
    <property type="entry name" value="P-loop containing nucleoside triphosphate hydrolases"/>
    <property type="match status" value="1"/>
</dbReference>
<evidence type="ECO:0000256" key="11">
    <source>
        <dbReference type="ARBA" id="ARBA00022840"/>
    </source>
</evidence>
<comment type="similarity">
    <text evidence="4">Belongs to the disease resistance NB-LRR family.</text>
</comment>
<dbReference type="Pfam" id="PF12061">
    <property type="entry name" value="NB-LRR"/>
    <property type="match status" value="1"/>
</dbReference>
<dbReference type="Gene3D" id="3.80.10.10">
    <property type="entry name" value="Ribonuclease Inhibitor"/>
    <property type="match status" value="1"/>
</dbReference>
<keyword evidence="8" id="KW-0677">Repeat</keyword>
<keyword evidence="7" id="KW-0381">Hypersensitive response</keyword>
<keyword evidence="6" id="KW-0433">Leucine-rich repeat</keyword>
<reference evidence="18 19" key="1">
    <citation type="journal article" date="2021" name="BMC Genomics">
        <title>Datura genome reveals duplications of psychoactive alkaloid biosynthetic genes and high mutation rate following tissue culture.</title>
        <authorList>
            <person name="Rajewski A."/>
            <person name="Carter-House D."/>
            <person name="Stajich J."/>
            <person name="Litt A."/>
        </authorList>
    </citation>
    <scope>NUCLEOTIDE SEQUENCE [LARGE SCALE GENOMIC DNA]</scope>
    <source>
        <strain evidence="18">AR-01</strain>
    </source>
</reference>
<evidence type="ECO:0000259" key="14">
    <source>
        <dbReference type="Pfam" id="PF00931"/>
    </source>
</evidence>
<dbReference type="Proteomes" id="UP000823775">
    <property type="component" value="Unassembled WGS sequence"/>
</dbReference>
<protein>
    <recommendedName>
        <fullName evidence="20">Late blight resistance protein homolog R1A-3</fullName>
    </recommendedName>
</protein>
<dbReference type="InterPro" id="IPR032675">
    <property type="entry name" value="LRR_dom_sf"/>
</dbReference>
<dbReference type="Gene3D" id="3.40.50.300">
    <property type="entry name" value="P-loop containing nucleotide triphosphate hydrolases"/>
    <property type="match status" value="1"/>
</dbReference>
<dbReference type="InterPro" id="IPR042197">
    <property type="entry name" value="Apaf_helical"/>
</dbReference>
<feature type="domain" description="Late blight resistance protein R1A-like N-terminal" evidence="15">
    <location>
        <begin position="120"/>
        <end position="309"/>
    </location>
</feature>
<evidence type="ECO:0000259" key="16">
    <source>
        <dbReference type="Pfam" id="PF18052"/>
    </source>
</evidence>
<dbReference type="InterPro" id="IPR041118">
    <property type="entry name" value="Rx_N"/>
</dbReference>
<name>A0ABS8VII4_DATST</name>
<evidence type="ECO:0000259" key="15">
    <source>
        <dbReference type="Pfam" id="PF12061"/>
    </source>
</evidence>
<dbReference type="Gene3D" id="1.10.8.430">
    <property type="entry name" value="Helical domain of apoptotic protease-activating factors"/>
    <property type="match status" value="1"/>
</dbReference>
<feature type="domain" description="Disease resistance N-terminal" evidence="16">
    <location>
        <begin position="384"/>
        <end position="463"/>
    </location>
</feature>
<keyword evidence="12" id="KW-0175">Coiled coil</keyword>
<evidence type="ECO:0000256" key="9">
    <source>
        <dbReference type="ARBA" id="ARBA00022741"/>
    </source>
</evidence>
<dbReference type="InterPro" id="IPR021929">
    <property type="entry name" value="R1A-like_N"/>
</dbReference>
<dbReference type="EMBL" id="JACEIK010004656">
    <property type="protein sequence ID" value="MCD9646057.1"/>
    <property type="molecule type" value="Genomic_DNA"/>
</dbReference>
<feature type="domain" description="NB-ARC" evidence="14">
    <location>
        <begin position="531"/>
        <end position="697"/>
    </location>
</feature>
<dbReference type="PANTHER" id="PTHR23155">
    <property type="entry name" value="DISEASE RESISTANCE PROTEIN RP"/>
    <property type="match status" value="1"/>
</dbReference>
<evidence type="ECO:0000259" key="17">
    <source>
        <dbReference type="Pfam" id="PF23559"/>
    </source>
</evidence>
<evidence type="ECO:0000256" key="8">
    <source>
        <dbReference type="ARBA" id="ARBA00022737"/>
    </source>
</evidence>
<evidence type="ECO:0008006" key="20">
    <source>
        <dbReference type="Google" id="ProtNLM"/>
    </source>
</evidence>
<comment type="caution">
    <text evidence="18">The sequence shown here is derived from an EMBL/GenBank/DDBJ whole genome shotgun (WGS) entry which is preliminary data.</text>
</comment>
<evidence type="ECO:0000256" key="3">
    <source>
        <dbReference type="ARBA" id="ARBA00004496"/>
    </source>
</evidence>
<dbReference type="SUPFAM" id="SSF52058">
    <property type="entry name" value="L domain-like"/>
    <property type="match status" value="1"/>
</dbReference>
<dbReference type="InterPro" id="IPR002182">
    <property type="entry name" value="NB-ARC"/>
</dbReference>
<dbReference type="PANTHER" id="PTHR23155:SF1152">
    <property type="entry name" value="AAA+ ATPASE DOMAIN-CONTAINING PROTEIN"/>
    <property type="match status" value="1"/>
</dbReference>
<dbReference type="Gene3D" id="1.10.10.10">
    <property type="entry name" value="Winged helix-like DNA-binding domain superfamily/Winged helix DNA-binding domain"/>
    <property type="match status" value="1"/>
</dbReference>
<evidence type="ECO:0000256" key="10">
    <source>
        <dbReference type="ARBA" id="ARBA00022821"/>
    </source>
</evidence>
<dbReference type="CDD" id="cd14798">
    <property type="entry name" value="RX-CC_like"/>
    <property type="match status" value="1"/>
</dbReference>
<keyword evidence="9" id="KW-0547">Nucleotide-binding</keyword>
<keyword evidence="5" id="KW-0963">Cytoplasm</keyword>
<evidence type="ECO:0000256" key="13">
    <source>
        <dbReference type="ARBA" id="ARBA00023136"/>
    </source>
</evidence>
<dbReference type="InterPro" id="IPR058922">
    <property type="entry name" value="WHD_DRP"/>
</dbReference>
<comment type="subcellular location">
    <subcellularLocation>
        <location evidence="3">Cytoplasm</location>
    </subcellularLocation>
    <subcellularLocation>
        <location evidence="2">Membrane</location>
        <topology evidence="2">Peripheral membrane protein</topology>
    </subcellularLocation>
</comment>
<comment type="function">
    <text evidence="1">Confers resistance to late blight (Phytophthora infestans) races carrying the avirulence gene Avr1. Resistance proteins guard the plant against pathogens that contain an appropriate avirulence protein via an indirect interaction with this avirulence protein. That triggers a defense system including the hypersensitive response, which restricts the pathogen growth.</text>
</comment>
<dbReference type="PRINTS" id="PR00364">
    <property type="entry name" value="DISEASERSIST"/>
</dbReference>
<dbReference type="Pfam" id="PF23559">
    <property type="entry name" value="WHD_DRP"/>
    <property type="match status" value="1"/>
</dbReference>
<keyword evidence="13" id="KW-0472">Membrane</keyword>
<evidence type="ECO:0000256" key="2">
    <source>
        <dbReference type="ARBA" id="ARBA00004170"/>
    </source>
</evidence>
<dbReference type="Pfam" id="PF18052">
    <property type="entry name" value="Rx_N"/>
    <property type="match status" value="1"/>
</dbReference>
<keyword evidence="11" id="KW-0067">ATP-binding</keyword>
<dbReference type="InterPro" id="IPR036388">
    <property type="entry name" value="WH-like_DNA-bd_sf"/>
</dbReference>
<evidence type="ECO:0000313" key="18">
    <source>
        <dbReference type="EMBL" id="MCD9646057.1"/>
    </source>
</evidence>
<gene>
    <name evidence="18" type="ORF">HAX54_035581</name>
</gene>
<dbReference type="Gene3D" id="1.20.5.4130">
    <property type="match status" value="1"/>
</dbReference>
<evidence type="ECO:0000256" key="4">
    <source>
        <dbReference type="ARBA" id="ARBA00008894"/>
    </source>
</evidence>
<dbReference type="InterPro" id="IPR038005">
    <property type="entry name" value="RX-like_CC"/>
</dbReference>
<evidence type="ECO:0000256" key="12">
    <source>
        <dbReference type="ARBA" id="ARBA00023054"/>
    </source>
</evidence>
<evidence type="ECO:0000313" key="19">
    <source>
        <dbReference type="Proteomes" id="UP000823775"/>
    </source>
</evidence>
<dbReference type="InterPro" id="IPR027417">
    <property type="entry name" value="P-loop_NTPase"/>
</dbReference>
<dbReference type="InterPro" id="IPR044974">
    <property type="entry name" value="Disease_R_plants"/>
</dbReference>
<evidence type="ECO:0000256" key="6">
    <source>
        <dbReference type="ARBA" id="ARBA00022614"/>
    </source>
</evidence>
<sequence length="1262" mass="146173">MSFSSYDADPLRCLQWLEQNNGALTQLGHQLKIELKWLKIFLDWSRKCFCSLEDLKHLLKGVEAEVQYARNELHSLCYRVSPPINESLGSVIFNIITRIAPFKLQVKEAFVSVSQYHQVEDDHTSLEFIDSVVEFLNDSLSYWNEKLIALELMEKIESLQYKLRFSRDFLRLTKKECTDLEKWKSLLMHIENLAAKVTGLSLLDEDLDKERSLSLKLELSDLARDVIPIKQELAGVYTVLMRGLMIQKPRTCSMDEFVVGFVDFLLKNIVEVQKKCEVGGTMRNMLETLHEELRLLVYFLTDPPKEYAEEEKVNEYLIQIEAAIHEVASASYTSDVKEMNDDIANEMHDLLRKIEFIAKEVEEVYQRVPRSSRYAFCRTNGLGFIDFLLVKLNELLVVKADLIAPVKHQIEAISRELEFMRSFLVDFANKEYEQSEKLKDLNDRVIDVAYKSEYVIDSLMVKDGPLWRCMLSDLEKDFKLVKVEIANTYATERLKKSTPDVVIANSSKVSVQADSVAMEELVGFKDEASLLIGRLTRGPVQLDTVSIVGMPGLGKTTLAKKIYNDNYVANYFYIRAWCCISQQYNRRQLLLDILSQVTKLSNRVMDSMSDGDLADKLRKCLMRQRYLIAIDDIWTIEAWDDLSGSFPDDDCGSRILLTSRLQDVASEVNRDGIHLLRFLSKEESWELLQLKIFPKESCPLELIEIGNIIAEKCHGLPLFVVLVAGLLSKIERSKDCWEKFEGKLSSEITHDPKQLMDIVDMSYQNLPDHLKPCFLYLGMFLEDKKIPASQLKWLWIAEGLVQRSLTESLEDVAEHYLMELVSRSLVLVSERRLTTGIKACRIHDLLRDFCLEKSKEEKFLEWIYELDGSHDLQIYDEDYGADPHYPFASVPKSYHQRRLCVNTKRNKFILSRPSGPSVRSLQFYATFDKDPQYAYDVSFISHNFRLLKVLDLRSINLGSSFQCVLFSLVQLKYLAVQGAFDLIPTPEGQFYNLETFLVKGLRGEIRIPVTLWNMTSLRHLHIDDRASFYWPNDDEEFFEEFTQMDNLLSFSTPVLDNAPSMENLLRRSANLRKLSCILREPWQFPSLDFLSQLESLKMFYYGGMFQSSSSFNFPTNLKKLTLSKFRRPWIEISTIGRLPNLEVLKLLFRAYEGEEWDVKDDEFEKLKYLKMDSLNIARWLTSSDPFPRLERLLLQSCKNLEEIPSCFGDIPTLQMIEVKLCSNAATSSAWQIQEEQIDMGNEQLNVLITHPEWHSGAFSQEP</sequence>
<keyword evidence="19" id="KW-1185">Reference proteome</keyword>
<dbReference type="Pfam" id="PF00931">
    <property type="entry name" value="NB-ARC"/>
    <property type="match status" value="1"/>
</dbReference>
<accession>A0ABS8VII4</accession>